<proteinExistence type="predicted"/>
<dbReference type="Gene3D" id="3.20.20.450">
    <property type="entry name" value="EAL domain"/>
    <property type="match status" value="1"/>
</dbReference>
<dbReference type="Pfam" id="PF07495">
    <property type="entry name" value="Y_Y_Y"/>
    <property type="match status" value="1"/>
</dbReference>
<feature type="domain" description="PAC" evidence="2">
    <location>
        <begin position="1021"/>
        <end position="1073"/>
    </location>
</feature>
<dbReference type="SUPFAM" id="SSF50998">
    <property type="entry name" value="Quinoprotein alcohol dehydrogenase-like"/>
    <property type="match status" value="1"/>
</dbReference>
<feature type="domain" description="PAS" evidence="1">
    <location>
        <begin position="948"/>
        <end position="1004"/>
    </location>
</feature>
<feature type="domain" description="PAC" evidence="2">
    <location>
        <begin position="898"/>
        <end position="951"/>
    </location>
</feature>
<dbReference type="PANTHER" id="PTHR44757">
    <property type="entry name" value="DIGUANYLATE CYCLASE DGCP"/>
    <property type="match status" value="1"/>
</dbReference>
<dbReference type="Gene3D" id="2.130.10.10">
    <property type="entry name" value="YVTN repeat-like/Quinoprotein amine dehydrogenase"/>
    <property type="match status" value="2"/>
</dbReference>
<dbReference type="PROSITE" id="PS50112">
    <property type="entry name" value="PAS"/>
    <property type="match status" value="1"/>
</dbReference>
<dbReference type="InterPro" id="IPR043128">
    <property type="entry name" value="Rev_trsase/Diguanyl_cyclase"/>
</dbReference>
<dbReference type="PROSITE" id="PS50887">
    <property type="entry name" value="GGDEF"/>
    <property type="match status" value="1"/>
</dbReference>
<comment type="caution">
    <text evidence="5">The sequence shown here is derived from an EMBL/GenBank/DDBJ whole genome shotgun (WGS) entry which is preliminary data.</text>
</comment>
<dbReference type="InterPro" id="IPR013783">
    <property type="entry name" value="Ig-like_fold"/>
</dbReference>
<dbReference type="Pfam" id="PF07494">
    <property type="entry name" value="Reg_prop"/>
    <property type="match status" value="2"/>
</dbReference>
<feature type="domain" description="EAL" evidence="3">
    <location>
        <begin position="1248"/>
        <end position="1502"/>
    </location>
</feature>
<dbReference type="InterPro" id="IPR015943">
    <property type="entry name" value="WD40/YVTN_repeat-like_dom_sf"/>
</dbReference>
<dbReference type="PANTHER" id="PTHR44757:SF2">
    <property type="entry name" value="BIOFILM ARCHITECTURE MAINTENANCE PROTEIN MBAA"/>
    <property type="match status" value="1"/>
</dbReference>
<name>A0ABS0B254_9GAMM</name>
<sequence>MRPSVPALSVGLLGLILIAAGIGPPAHAATRDFYFTRLGSDRGLTQNTVTALAQDRQGFVWVGTQGGLHRYDGKRYVAFRHDPRDPGTLPDSFVTALAVEGREALWIGTYSEYVARLDLGTGKIRRYQITDGEHANRQVMALLPARGSLWVGTVAGLERLDAASGRRTLVVRLNSQTTREAPWQNLLATRDGSVWFASNAGLYRIAVSGAVDRVGPAEPAGSLGQDHRGQLWIGRHDGLYRLHSDGRTLIRTWPTERDAGIHDVRSIAEAPDGRLWLGIPGEGLLRYDPVSGRSEAVREEAGVDATLPDESVSSLLVDRGGMLWVGGGFRGVSITDPRGSRFRYVFDLDSGRSRNAAADDSVRAAIQDDEGALWVGTDNGRLLHYRLDEDRFDDDSAALPMLPQHRAVGFVPAGDGELWVATTRGLVRLNTHSRHTRPLDLGEYSNASLRTISKDRDGSLWLGTTNLGALRYDPRSGRVVRYAYREGQPSGLSHPTVHAIAQDRRGRIWMGTSDGLDLLDPATGMLRHFRHRSDAADSLAGNRVRAVHIASDGAIWVGTHAGLSRVIEVPGEPIHFAHPLSEALRGRPVPVVFSIAEAPSGRLWLGTDAGILRFDTDNDQARAYGLADGLQDLEFNGGAVAYLSDGRVLLGGVRGINLFDPRRMADSRYTPPVRLLSARVGADDSLDGGVLWDPARLDVPDGADLLRLRIGALDFAPAANIRYRYRMDGFDQGWVDNGMQQDISYTGLPPGRYLFRAQATNRDGVWNPQELQIPVFVAPPLWRHPLALTAAALMLLALGATLSWRWHQRRERERGYFDQIREREERLKLALWASGEQFWDYDLARGELHRMRVHEEGGLAPDIGVQTYIEEEHEIHPDDLPRVRELLRQHLRGDSALFLSEHRVRNASGSWSWVRARGRVVDRGDNGRALRVAGTARDVTASRSAERERRISSEVLRSMAEAVAVVDRDFMFVSVNPAFTRMTGYSDAEVIGRSSSLIDSMQHDPEFYRHMRSELERTGRWSGEIWQQRKDGNEFLCWLQGSAVQDASGQRSHYVAVLTDITDQKRAEQELRYLANYDTLTSLPNRTLLSERLSRAIVRARRQGTHIAVLFLDLDRFKDINDSLGHAAGDRILRATAARLLNAVGNEHTVARLGGDEFTVVLENLKSPDEAERIARDLLQAFEDPLEIDERQDVSISPSIGISLYPEHAQVPTDLLKHADTAMYQAKAAGRRTYMRYNEVMDVEIRRRATISAALRKVLDRGELRLVFQPKLSLATSQITGVEALLRWNSPEHGEISPAQFIPLAEESGLILDIGEWALREACSTLKRWRHNGLDQLTMAVNVSALQLLRGSLPRTVARTLIESGVPAEQLQLELTESVIMANAEQTSATLQALRSIGVGLAIDDFGTGYSSLAYLKRLPINTLKIDKEFIGDLTHDPEDEAITSTVITMARSLGLTVVAEGVETVDQMRFLREHGCDEIQGYWLARPLEAQHCFAFIRTWTPSALSTVGAVP</sequence>
<dbReference type="EMBL" id="JADLZT010000001">
    <property type="protein sequence ID" value="MBF6022403.1"/>
    <property type="molecule type" value="Genomic_DNA"/>
</dbReference>
<dbReference type="InterPro" id="IPR000700">
    <property type="entry name" value="PAS-assoc_C"/>
</dbReference>
<dbReference type="InterPro" id="IPR035919">
    <property type="entry name" value="EAL_sf"/>
</dbReference>
<dbReference type="SUPFAM" id="SSF55785">
    <property type="entry name" value="PYP-like sensor domain (PAS domain)"/>
    <property type="match status" value="2"/>
</dbReference>
<dbReference type="CDD" id="cd01949">
    <property type="entry name" value="GGDEF"/>
    <property type="match status" value="1"/>
</dbReference>
<dbReference type="InterPro" id="IPR011047">
    <property type="entry name" value="Quinoprotein_ADH-like_sf"/>
</dbReference>
<dbReference type="InterPro" id="IPR001633">
    <property type="entry name" value="EAL_dom"/>
</dbReference>
<dbReference type="SMART" id="SM00091">
    <property type="entry name" value="PAS"/>
    <property type="match status" value="1"/>
</dbReference>
<dbReference type="PROSITE" id="PS50113">
    <property type="entry name" value="PAC"/>
    <property type="match status" value="2"/>
</dbReference>
<dbReference type="InterPro" id="IPR029787">
    <property type="entry name" value="Nucleotide_cyclase"/>
</dbReference>
<dbReference type="NCBIfam" id="TIGR00254">
    <property type="entry name" value="GGDEF"/>
    <property type="match status" value="1"/>
</dbReference>
<keyword evidence="6" id="KW-1185">Reference proteome</keyword>
<dbReference type="InterPro" id="IPR035965">
    <property type="entry name" value="PAS-like_dom_sf"/>
</dbReference>
<dbReference type="Pfam" id="PF13426">
    <property type="entry name" value="PAS_9"/>
    <property type="match status" value="1"/>
</dbReference>
<reference evidence="5 6" key="1">
    <citation type="submission" date="2020-11" db="EMBL/GenBank/DDBJ databases">
        <title>Draft Genome Sequence and Secondary Metabolite Biosynthetic Potential of the Lysobacter niastensis Type strain DSM 18481.</title>
        <authorList>
            <person name="Turrini P."/>
            <person name="Artuso I."/>
            <person name="Tescari M."/>
            <person name="Lugli G.A."/>
            <person name="Frangipani E."/>
            <person name="Ventura M."/>
            <person name="Visca P."/>
        </authorList>
    </citation>
    <scope>NUCLEOTIDE SEQUENCE [LARGE SCALE GENOMIC DNA]</scope>
    <source>
        <strain evidence="5 6">DSM 18481</strain>
    </source>
</reference>
<dbReference type="InterPro" id="IPR052155">
    <property type="entry name" value="Biofilm_reg_signaling"/>
</dbReference>
<dbReference type="SUPFAM" id="SSF55073">
    <property type="entry name" value="Nucleotide cyclase"/>
    <property type="match status" value="1"/>
</dbReference>
<organism evidence="5 6">
    <name type="scientific">Lysobacter niastensis</name>
    <dbReference type="NCBI Taxonomy" id="380629"/>
    <lineage>
        <taxon>Bacteria</taxon>
        <taxon>Pseudomonadati</taxon>
        <taxon>Pseudomonadota</taxon>
        <taxon>Gammaproteobacteria</taxon>
        <taxon>Lysobacterales</taxon>
        <taxon>Lysobacteraceae</taxon>
        <taxon>Lysobacter</taxon>
    </lineage>
</organism>
<protein>
    <submittedName>
        <fullName evidence="5">EAL domain-containing protein</fullName>
    </submittedName>
</protein>
<dbReference type="InterPro" id="IPR011110">
    <property type="entry name" value="Reg_prop"/>
</dbReference>
<gene>
    <name evidence="5" type="ORF">IU514_00040</name>
</gene>
<dbReference type="SMART" id="SM00052">
    <property type="entry name" value="EAL"/>
    <property type="match status" value="1"/>
</dbReference>
<dbReference type="Proteomes" id="UP001429984">
    <property type="component" value="Unassembled WGS sequence"/>
</dbReference>
<dbReference type="SMART" id="SM00086">
    <property type="entry name" value="PAC"/>
    <property type="match status" value="2"/>
</dbReference>
<dbReference type="Gene3D" id="3.30.70.270">
    <property type="match status" value="1"/>
</dbReference>
<dbReference type="CDD" id="cd00130">
    <property type="entry name" value="PAS"/>
    <property type="match status" value="2"/>
</dbReference>
<dbReference type="CDD" id="cd01948">
    <property type="entry name" value="EAL"/>
    <property type="match status" value="1"/>
</dbReference>
<dbReference type="NCBIfam" id="TIGR00229">
    <property type="entry name" value="sensory_box"/>
    <property type="match status" value="2"/>
</dbReference>
<dbReference type="InterPro" id="IPR000160">
    <property type="entry name" value="GGDEF_dom"/>
</dbReference>
<dbReference type="SUPFAM" id="SSF141868">
    <property type="entry name" value="EAL domain-like"/>
    <property type="match status" value="1"/>
</dbReference>
<dbReference type="RefSeq" id="WP_194929026.1">
    <property type="nucleotide sequence ID" value="NZ_JADLZT010000001.1"/>
</dbReference>
<evidence type="ECO:0000259" key="3">
    <source>
        <dbReference type="PROSITE" id="PS50883"/>
    </source>
</evidence>
<dbReference type="SUPFAM" id="SSF63829">
    <property type="entry name" value="Calcium-dependent phosphotriesterase"/>
    <property type="match status" value="2"/>
</dbReference>
<dbReference type="PROSITE" id="PS50883">
    <property type="entry name" value="EAL"/>
    <property type="match status" value="1"/>
</dbReference>
<accession>A0ABS0B254</accession>
<evidence type="ECO:0000313" key="5">
    <source>
        <dbReference type="EMBL" id="MBF6022403.1"/>
    </source>
</evidence>
<dbReference type="SMART" id="SM00267">
    <property type="entry name" value="GGDEF"/>
    <property type="match status" value="1"/>
</dbReference>
<dbReference type="Gene3D" id="2.60.40.10">
    <property type="entry name" value="Immunoglobulins"/>
    <property type="match status" value="1"/>
</dbReference>
<dbReference type="InterPro" id="IPR000014">
    <property type="entry name" value="PAS"/>
</dbReference>
<dbReference type="Pfam" id="PF00563">
    <property type="entry name" value="EAL"/>
    <property type="match status" value="1"/>
</dbReference>
<dbReference type="InterPro" id="IPR013655">
    <property type="entry name" value="PAS_fold_3"/>
</dbReference>
<dbReference type="Pfam" id="PF00990">
    <property type="entry name" value="GGDEF"/>
    <property type="match status" value="1"/>
</dbReference>
<dbReference type="Pfam" id="PF08447">
    <property type="entry name" value="PAS_3"/>
    <property type="match status" value="1"/>
</dbReference>
<evidence type="ECO:0000259" key="2">
    <source>
        <dbReference type="PROSITE" id="PS50113"/>
    </source>
</evidence>
<evidence type="ECO:0000259" key="4">
    <source>
        <dbReference type="PROSITE" id="PS50887"/>
    </source>
</evidence>
<evidence type="ECO:0000259" key="1">
    <source>
        <dbReference type="PROSITE" id="PS50112"/>
    </source>
</evidence>
<dbReference type="Gene3D" id="3.30.450.20">
    <property type="entry name" value="PAS domain"/>
    <property type="match status" value="2"/>
</dbReference>
<dbReference type="InterPro" id="IPR011123">
    <property type="entry name" value="Y_Y_Y"/>
</dbReference>
<dbReference type="InterPro" id="IPR001610">
    <property type="entry name" value="PAC"/>
</dbReference>
<evidence type="ECO:0000313" key="6">
    <source>
        <dbReference type="Proteomes" id="UP001429984"/>
    </source>
</evidence>
<feature type="domain" description="GGDEF" evidence="4">
    <location>
        <begin position="1105"/>
        <end position="1239"/>
    </location>
</feature>